<dbReference type="GO" id="GO:1902936">
    <property type="term" value="F:phosphatidylinositol bisphosphate binding"/>
    <property type="evidence" value="ECO:0007669"/>
    <property type="project" value="TreeGrafter"/>
</dbReference>
<keyword evidence="4" id="KW-1185">Reference proteome</keyword>
<reference evidence="3" key="1">
    <citation type="submission" date="2023-08" db="EMBL/GenBank/DDBJ databases">
        <authorList>
            <person name="Audoor S."/>
            <person name="Bilcke G."/>
        </authorList>
    </citation>
    <scope>NUCLEOTIDE SEQUENCE</scope>
</reference>
<evidence type="ECO:0000256" key="1">
    <source>
        <dbReference type="SAM" id="MobiDB-lite"/>
    </source>
</evidence>
<feature type="region of interest" description="Disordered" evidence="1">
    <location>
        <begin position="1"/>
        <end position="29"/>
    </location>
</feature>
<dbReference type="AlphaFoldDB" id="A0AAD2JMU5"/>
<evidence type="ECO:0000313" key="3">
    <source>
        <dbReference type="EMBL" id="CAJ1965311.1"/>
    </source>
</evidence>
<dbReference type="Proteomes" id="UP001295423">
    <property type="component" value="Unassembled WGS sequence"/>
</dbReference>
<dbReference type="Gene3D" id="3.40.525.10">
    <property type="entry name" value="CRAL-TRIO lipid binding domain"/>
    <property type="match status" value="1"/>
</dbReference>
<gene>
    <name evidence="3" type="ORF">CYCCA115_LOCUS21053</name>
</gene>
<dbReference type="SUPFAM" id="SSF52087">
    <property type="entry name" value="CRAL/TRIO domain"/>
    <property type="match status" value="1"/>
</dbReference>
<protein>
    <recommendedName>
        <fullName evidence="2">DUF6824 domain-containing protein</fullName>
    </recommendedName>
</protein>
<accession>A0AAD2JMU5</accession>
<organism evidence="3 4">
    <name type="scientific">Cylindrotheca closterium</name>
    <dbReference type="NCBI Taxonomy" id="2856"/>
    <lineage>
        <taxon>Eukaryota</taxon>
        <taxon>Sar</taxon>
        <taxon>Stramenopiles</taxon>
        <taxon>Ochrophyta</taxon>
        <taxon>Bacillariophyta</taxon>
        <taxon>Bacillariophyceae</taxon>
        <taxon>Bacillariophycidae</taxon>
        <taxon>Bacillariales</taxon>
        <taxon>Bacillariaceae</taxon>
        <taxon>Cylindrotheca</taxon>
    </lineage>
</organism>
<dbReference type="GO" id="GO:0016020">
    <property type="term" value="C:membrane"/>
    <property type="evidence" value="ECO:0007669"/>
    <property type="project" value="TreeGrafter"/>
</dbReference>
<feature type="domain" description="DUF6824" evidence="2">
    <location>
        <begin position="355"/>
        <end position="436"/>
    </location>
</feature>
<name>A0AAD2JMU5_9STRA</name>
<feature type="compositionally biased region" description="Basic and acidic residues" evidence="1">
    <location>
        <begin position="1"/>
        <end position="14"/>
    </location>
</feature>
<dbReference type="PANTHER" id="PTHR10174">
    <property type="entry name" value="ALPHA-TOCOPHEROL TRANSFER PROTEIN-RELATED"/>
    <property type="match status" value="1"/>
</dbReference>
<dbReference type="EMBL" id="CAKOGP040002202">
    <property type="protein sequence ID" value="CAJ1965311.1"/>
    <property type="molecule type" value="Genomic_DNA"/>
</dbReference>
<sequence>MNMVWGKKESSKHDDDDDDDDNKRITGDVPANMKEEDNLDSLIAGALNQLSINEREHIYQEMHGVDDIVNETPVMLQRSMMALHTELERLKHTPSHNREGLAFNTAEAISRNYVNDPFFRIKFLRSEKFDVKKSAARMIKFFDTKMQLFGKEKLCKDITLDDLNSDDMALLKSGYLQLLPTRDRSGRVALMMFFSERKHKVPENVARVVFYLIMTAVEDGETQQRGVTSLSYSDWKFDLKKFDLGTLNVGAVLEKCLPVKTCSHHVCFSQPEFRFIVNTAVYFMHGAARARIKLHWGTHMEVLYELMAFGIPVDSVPVSTEGELKRKNHLDFLKMRQRQESMVGAPRIVIPTHKDVLFGRGKPFREHQGNIILYEMIDSKLEYYESASTKQKTAAITEMVDAVNSSGGRFLKQDVAGCWMAVDPKMAKEKVSNTFRTRRRIASSENEDRKNSEFKVVSEGKKRFRKVSSDVDM</sequence>
<dbReference type="Pfam" id="PF20710">
    <property type="entry name" value="DUF6824"/>
    <property type="match status" value="1"/>
</dbReference>
<dbReference type="PANTHER" id="PTHR10174:SF208">
    <property type="entry name" value="CRAL-TRIO DOMAIN-CONTAINING PROTEIN DDB_G0278031"/>
    <property type="match status" value="1"/>
</dbReference>
<evidence type="ECO:0000313" key="4">
    <source>
        <dbReference type="Proteomes" id="UP001295423"/>
    </source>
</evidence>
<evidence type="ECO:0000259" key="2">
    <source>
        <dbReference type="Pfam" id="PF20710"/>
    </source>
</evidence>
<comment type="caution">
    <text evidence="3">The sequence shown here is derived from an EMBL/GenBank/DDBJ whole genome shotgun (WGS) entry which is preliminary data.</text>
</comment>
<dbReference type="InterPro" id="IPR036865">
    <property type="entry name" value="CRAL-TRIO_dom_sf"/>
</dbReference>
<proteinExistence type="predicted"/>
<dbReference type="InterPro" id="IPR049227">
    <property type="entry name" value="DUF6824"/>
</dbReference>